<evidence type="ECO:0000256" key="6">
    <source>
        <dbReference type="ARBA" id="ARBA00023145"/>
    </source>
</evidence>
<keyword evidence="7" id="KW-1015">Disulfide bond</keyword>
<evidence type="ECO:0000313" key="10">
    <source>
        <dbReference type="EMBL" id="KAJ7370100.1"/>
    </source>
</evidence>
<feature type="chain" id="PRO_5040947285" description="Peptidase C1A papain C-terminal domain-containing protein" evidence="8">
    <location>
        <begin position="18"/>
        <end position="346"/>
    </location>
</feature>
<dbReference type="Gene3D" id="3.90.70.10">
    <property type="entry name" value="Cysteine proteinases"/>
    <property type="match status" value="1"/>
</dbReference>
<dbReference type="PROSITE" id="PS00139">
    <property type="entry name" value="THIOL_PROTEASE_CYS"/>
    <property type="match status" value="1"/>
</dbReference>
<dbReference type="Pfam" id="PF00112">
    <property type="entry name" value="Peptidase_C1"/>
    <property type="match status" value="1"/>
</dbReference>
<evidence type="ECO:0000256" key="7">
    <source>
        <dbReference type="ARBA" id="ARBA00023157"/>
    </source>
</evidence>
<gene>
    <name evidence="10" type="ORF">OS493_034311</name>
</gene>
<keyword evidence="6" id="KW-0865">Zymogen</keyword>
<dbReference type="PRINTS" id="PR00705">
    <property type="entry name" value="PAPAIN"/>
</dbReference>
<keyword evidence="11" id="KW-1185">Reference proteome</keyword>
<keyword evidence="5" id="KW-0788">Thiol protease</keyword>
<evidence type="ECO:0000256" key="5">
    <source>
        <dbReference type="ARBA" id="ARBA00022807"/>
    </source>
</evidence>
<dbReference type="InterPro" id="IPR000668">
    <property type="entry name" value="Peptidase_C1A_C"/>
</dbReference>
<accession>A0A9W9YVB8</accession>
<feature type="signal peptide" evidence="8">
    <location>
        <begin position="1"/>
        <end position="17"/>
    </location>
</feature>
<reference evidence="10" key="1">
    <citation type="submission" date="2023-01" db="EMBL/GenBank/DDBJ databases">
        <title>Genome assembly of the deep-sea coral Lophelia pertusa.</title>
        <authorList>
            <person name="Herrera S."/>
            <person name="Cordes E."/>
        </authorList>
    </citation>
    <scope>NUCLEOTIDE SEQUENCE</scope>
    <source>
        <strain evidence="10">USNM1676648</strain>
        <tissue evidence="10">Polyp</tissue>
    </source>
</reference>
<dbReference type="EMBL" id="MU826873">
    <property type="protein sequence ID" value="KAJ7370100.1"/>
    <property type="molecule type" value="Genomic_DNA"/>
</dbReference>
<comment type="caution">
    <text evidence="10">The sequence shown here is derived from an EMBL/GenBank/DDBJ whole genome shotgun (WGS) entry which is preliminary data.</text>
</comment>
<organism evidence="10 11">
    <name type="scientific">Desmophyllum pertusum</name>
    <dbReference type="NCBI Taxonomy" id="174260"/>
    <lineage>
        <taxon>Eukaryota</taxon>
        <taxon>Metazoa</taxon>
        <taxon>Cnidaria</taxon>
        <taxon>Anthozoa</taxon>
        <taxon>Hexacorallia</taxon>
        <taxon>Scleractinia</taxon>
        <taxon>Caryophylliina</taxon>
        <taxon>Caryophylliidae</taxon>
        <taxon>Desmophyllum</taxon>
    </lineage>
</organism>
<dbReference type="PROSITE" id="PS00639">
    <property type="entry name" value="THIOL_PROTEASE_HIS"/>
    <property type="match status" value="1"/>
</dbReference>
<dbReference type="SUPFAM" id="SSF54001">
    <property type="entry name" value="Cysteine proteinases"/>
    <property type="match status" value="1"/>
</dbReference>
<name>A0A9W9YVB8_9CNID</name>
<evidence type="ECO:0000256" key="4">
    <source>
        <dbReference type="ARBA" id="ARBA00022801"/>
    </source>
</evidence>
<dbReference type="AlphaFoldDB" id="A0A9W9YVB8"/>
<dbReference type="GO" id="GO:0006508">
    <property type="term" value="P:proteolysis"/>
    <property type="evidence" value="ECO:0007669"/>
    <property type="project" value="UniProtKB-KW"/>
</dbReference>
<dbReference type="OrthoDB" id="640249at2759"/>
<keyword evidence="2" id="KW-0645">Protease</keyword>
<dbReference type="SMART" id="SM00645">
    <property type="entry name" value="Pept_C1"/>
    <property type="match status" value="1"/>
</dbReference>
<protein>
    <recommendedName>
        <fullName evidence="9">Peptidase C1A papain C-terminal domain-containing protein</fullName>
    </recommendedName>
</protein>
<dbReference type="FunFam" id="3.90.70.10:FF:000031">
    <property type="entry name" value="Cathepsin B"/>
    <property type="match status" value="1"/>
</dbReference>
<dbReference type="CDD" id="cd02620">
    <property type="entry name" value="Peptidase_C1A_CathepsinB"/>
    <property type="match status" value="1"/>
</dbReference>
<keyword evidence="3 8" id="KW-0732">Signal</keyword>
<dbReference type="PANTHER" id="PTHR12411">
    <property type="entry name" value="CYSTEINE PROTEASE FAMILY C1-RELATED"/>
    <property type="match status" value="1"/>
</dbReference>
<dbReference type="InterPro" id="IPR038765">
    <property type="entry name" value="Papain-like_cys_pep_sf"/>
</dbReference>
<evidence type="ECO:0000259" key="9">
    <source>
        <dbReference type="SMART" id="SM00645"/>
    </source>
</evidence>
<feature type="domain" description="Peptidase C1A papain C-terminal" evidence="9">
    <location>
        <begin position="85"/>
        <end position="334"/>
    </location>
</feature>
<dbReference type="InterPro" id="IPR000169">
    <property type="entry name" value="Pept_cys_AS"/>
</dbReference>
<proteinExistence type="inferred from homology"/>
<dbReference type="GO" id="GO:0008234">
    <property type="term" value="F:cysteine-type peptidase activity"/>
    <property type="evidence" value="ECO:0007669"/>
    <property type="project" value="UniProtKB-KW"/>
</dbReference>
<comment type="similarity">
    <text evidence="1">Belongs to the peptidase C1 family.</text>
</comment>
<evidence type="ECO:0000256" key="3">
    <source>
        <dbReference type="ARBA" id="ARBA00022729"/>
    </source>
</evidence>
<sequence length="346" mass="37826">MAVLFVALIVLFASCQAKYLHEPLTKEAIDYINLYASWTADPDYAGYDVEHFKSLCGVPLDNNVPPRPQKLGILPVKTDYEAVQIPDTFDAREQWPECPSTKEVRDQGSCGSCWAFGAVEAMTDRICIHSGGKLKPHISAEDLLSCCESCGMGCNGGFPESAWNFWDNDGIVTGGQYNSHQGCEPYLIPACDHHVKGKLKPCSKSIAPTPKCTRKCEAGYNVTYTADKKHGKDGHAVSSDVEAIQTEIMTYGPVEGAFTVYADFPTYRTGVYKHTSGGQLGGHAIKILGWGTENNTAYWLVANSWNPDWGDKGFFKILRGHDECGIESGIVAGLPNVEEEPLKSRA</sequence>
<evidence type="ECO:0000256" key="1">
    <source>
        <dbReference type="ARBA" id="ARBA00008455"/>
    </source>
</evidence>
<evidence type="ECO:0000313" key="11">
    <source>
        <dbReference type="Proteomes" id="UP001163046"/>
    </source>
</evidence>
<dbReference type="Proteomes" id="UP001163046">
    <property type="component" value="Unassembled WGS sequence"/>
</dbReference>
<evidence type="ECO:0000256" key="2">
    <source>
        <dbReference type="ARBA" id="ARBA00022670"/>
    </source>
</evidence>
<dbReference type="InterPro" id="IPR025660">
    <property type="entry name" value="Pept_his_AS"/>
</dbReference>
<evidence type="ECO:0000256" key="8">
    <source>
        <dbReference type="SAM" id="SignalP"/>
    </source>
</evidence>
<dbReference type="InterPro" id="IPR013128">
    <property type="entry name" value="Peptidase_C1A"/>
</dbReference>
<dbReference type="PROSITE" id="PS00640">
    <property type="entry name" value="THIOL_PROTEASE_ASN"/>
    <property type="match status" value="1"/>
</dbReference>
<keyword evidence="4" id="KW-0378">Hydrolase</keyword>
<dbReference type="InterPro" id="IPR025661">
    <property type="entry name" value="Pept_asp_AS"/>
</dbReference>